<organism evidence="6 7">
    <name type="scientific">Suhomyces tanzawaensis NRRL Y-17324</name>
    <dbReference type="NCBI Taxonomy" id="984487"/>
    <lineage>
        <taxon>Eukaryota</taxon>
        <taxon>Fungi</taxon>
        <taxon>Dikarya</taxon>
        <taxon>Ascomycota</taxon>
        <taxon>Saccharomycotina</taxon>
        <taxon>Pichiomycetes</taxon>
        <taxon>Debaryomycetaceae</taxon>
        <taxon>Suhomyces</taxon>
    </lineage>
</organism>
<dbReference type="EMBL" id="KV453911">
    <property type="protein sequence ID" value="ODV79609.1"/>
    <property type="molecule type" value="Genomic_DNA"/>
</dbReference>
<dbReference type="Gene3D" id="1.10.10.10">
    <property type="entry name" value="Winged helix-like DNA-binding domain superfamily/Winged helix DNA-binding domain"/>
    <property type="match status" value="1"/>
</dbReference>
<evidence type="ECO:0000256" key="4">
    <source>
        <dbReference type="ARBA" id="ARBA00033095"/>
    </source>
</evidence>
<accession>A0A1E4SJC9</accession>
<dbReference type="GO" id="GO:0070911">
    <property type="term" value="P:global genome nucleotide-excision repair"/>
    <property type="evidence" value="ECO:0007669"/>
    <property type="project" value="EnsemblFungi"/>
</dbReference>
<dbReference type="SUPFAM" id="SSF46767">
    <property type="entry name" value="Methylated DNA-protein cysteine methyltransferase, C-terminal domain"/>
    <property type="match status" value="1"/>
</dbReference>
<dbReference type="Pfam" id="PF01035">
    <property type="entry name" value="DNA_binding_1"/>
    <property type="match status" value="1"/>
</dbReference>
<evidence type="ECO:0000256" key="1">
    <source>
        <dbReference type="ARBA" id="ARBA00022763"/>
    </source>
</evidence>
<dbReference type="RefSeq" id="XP_020064731.1">
    <property type="nucleotide sequence ID" value="XM_020207455.1"/>
</dbReference>
<reference evidence="7" key="1">
    <citation type="submission" date="2016-05" db="EMBL/GenBank/DDBJ databases">
        <title>Comparative genomics of biotechnologically important yeasts.</title>
        <authorList>
            <consortium name="DOE Joint Genome Institute"/>
            <person name="Riley R."/>
            <person name="Haridas S."/>
            <person name="Wolfe K.H."/>
            <person name="Lopes M.R."/>
            <person name="Hittinger C.T."/>
            <person name="Goker M."/>
            <person name="Salamov A."/>
            <person name="Wisecaver J."/>
            <person name="Long T.M."/>
            <person name="Aerts A.L."/>
            <person name="Barry K."/>
            <person name="Choi C."/>
            <person name="Clum A."/>
            <person name="Coughlan A.Y."/>
            <person name="Deshpande S."/>
            <person name="Douglass A.P."/>
            <person name="Hanson S.J."/>
            <person name="Klenk H.-P."/>
            <person name="Labutti K."/>
            <person name="Lapidus A."/>
            <person name="Lindquist E."/>
            <person name="Lipzen A."/>
            <person name="Meier-Kolthoff J.P."/>
            <person name="Ohm R.A."/>
            <person name="Otillar R.P."/>
            <person name="Pangilinan J."/>
            <person name="Peng Y."/>
            <person name="Rokas A."/>
            <person name="Rosa C.A."/>
            <person name="Scheuner C."/>
            <person name="Sibirny A.A."/>
            <person name="Slot J.C."/>
            <person name="Stielow J.B."/>
            <person name="Sun H."/>
            <person name="Kurtzman C.P."/>
            <person name="Blackwell M."/>
            <person name="Grigoriev I.V."/>
            <person name="Jeffries T.W."/>
        </authorList>
    </citation>
    <scope>NUCLEOTIDE SEQUENCE [LARGE SCALE GENOMIC DNA]</scope>
    <source>
        <strain evidence="7">NRRL Y-17324</strain>
    </source>
</reference>
<dbReference type="InterPro" id="IPR052520">
    <property type="entry name" value="ATL_DNA_repair"/>
</dbReference>
<evidence type="ECO:0000313" key="7">
    <source>
        <dbReference type="Proteomes" id="UP000094285"/>
    </source>
</evidence>
<feature type="domain" description="Methylated-DNA-[protein]-cysteine S-methyltransferase DNA binding" evidence="5">
    <location>
        <begin position="10"/>
        <end position="103"/>
    </location>
</feature>
<keyword evidence="7" id="KW-1185">Reference proteome</keyword>
<proteinExistence type="predicted"/>
<sequence>MRLTDESKLFHDSVYLIVTSIPYGKVTSYGHIAYLLNRPQNSRQVGYSLKHCKAIMDTLRQDGELLYSYETLPWWRVLLSSGTISPRATSGEYVQATKLAGESVIVLENHKVDLTEYGWFPDEVDF</sequence>
<evidence type="ECO:0000256" key="3">
    <source>
        <dbReference type="ARBA" id="ARBA00031621"/>
    </source>
</evidence>
<dbReference type="InterPro" id="IPR014048">
    <property type="entry name" value="MethylDNA_cys_MeTrfase_DNA-bd"/>
</dbReference>
<protein>
    <recommendedName>
        <fullName evidence="2">6-O-methylguanine-DNA methyltransferase</fullName>
    </recommendedName>
    <alternativeName>
        <fullName evidence="4">DNA repair MTase</fullName>
    </alternativeName>
    <alternativeName>
        <fullName evidence="3">O-6-methylguanine-DNA-alkyltransferase</fullName>
    </alternativeName>
</protein>
<dbReference type="GO" id="GO:0003824">
    <property type="term" value="F:catalytic activity"/>
    <property type="evidence" value="ECO:0007669"/>
    <property type="project" value="InterPro"/>
</dbReference>
<dbReference type="PANTHER" id="PTHR42942">
    <property type="entry name" value="6-O-METHYLGUANINE DNA METHYLTRANSFERASE"/>
    <property type="match status" value="1"/>
</dbReference>
<evidence type="ECO:0000259" key="5">
    <source>
        <dbReference type="Pfam" id="PF01035"/>
    </source>
</evidence>
<dbReference type="AlphaFoldDB" id="A0A1E4SJC9"/>
<name>A0A1E4SJC9_9ASCO</name>
<dbReference type="CDD" id="cd06445">
    <property type="entry name" value="ATase"/>
    <property type="match status" value="1"/>
</dbReference>
<keyword evidence="1" id="KW-0227">DNA damage</keyword>
<dbReference type="GeneID" id="30981592"/>
<dbReference type="InterPro" id="IPR036217">
    <property type="entry name" value="MethylDNA_cys_MeTrfase_DNAb"/>
</dbReference>
<dbReference type="InterPro" id="IPR036388">
    <property type="entry name" value="WH-like_DNA-bd_sf"/>
</dbReference>
<evidence type="ECO:0000313" key="6">
    <source>
        <dbReference type="EMBL" id="ODV79609.1"/>
    </source>
</evidence>
<dbReference type="GO" id="GO:0032132">
    <property type="term" value="F:O6-alkylguanine-DNA binding"/>
    <property type="evidence" value="ECO:0007669"/>
    <property type="project" value="EnsemblFungi"/>
</dbReference>
<dbReference type="Proteomes" id="UP000094285">
    <property type="component" value="Unassembled WGS sequence"/>
</dbReference>
<gene>
    <name evidence="6" type="ORF">CANTADRAFT_25545</name>
</gene>
<evidence type="ECO:0000256" key="2">
    <source>
        <dbReference type="ARBA" id="ARBA00030795"/>
    </source>
</evidence>
<dbReference type="OrthoDB" id="2548197at2759"/>
<dbReference type="STRING" id="984487.A0A1E4SJC9"/>
<dbReference type="GO" id="GO:0006283">
    <property type="term" value="P:transcription-coupled nucleotide-excision repair"/>
    <property type="evidence" value="ECO:0007669"/>
    <property type="project" value="EnsemblFungi"/>
</dbReference>
<dbReference type="PANTHER" id="PTHR42942:SF1">
    <property type="entry name" value="ALKYLTRANSFERASE-LIKE PROTEIN 1"/>
    <property type="match status" value="1"/>
</dbReference>